<dbReference type="CDD" id="cd05466">
    <property type="entry name" value="PBP2_LTTR_substrate"/>
    <property type="match status" value="1"/>
</dbReference>
<dbReference type="Pfam" id="PF03466">
    <property type="entry name" value="LysR_substrate"/>
    <property type="match status" value="1"/>
</dbReference>
<organism evidence="6">
    <name type="scientific">mine drainage metagenome</name>
    <dbReference type="NCBI Taxonomy" id="410659"/>
    <lineage>
        <taxon>unclassified sequences</taxon>
        <taxon>metagenomes</taxon>
        <taxon>ecological metagenomes</taxon>
    </lineage>
</organism>
<dbReference type="GO" id="GO:0032993">
    <property type="term" value="C:protein-DNA complex"/>
    <property type="evidence" value="ECO:0007669"/>
    <property type="project" value="TreeGrafter"/>
</dbReference>
<dbReference type="GO" id="GO:0003700">
    <property type="term" value="F:DNA-binding transcription factor activity"/>
    <property type="evidence" value="ECO:0007669"/>
    <property type="project" value="InterPro"/>
</dbReference>
<dbReference type="Pfam" id="PF00126">
    <property type="entry name" value="HTH_1"/>
    <property type="match status" value="1"/>
</dbReference>
<comment type="caution">
    <text evidence="6">The sequence shown here is derived from an EMBL/GenBank/DDBJ whole genome shotgun (WGS) entry which is preliminary data.</text>
</comment>
<sequence>MRGIDRGDDALPKLRCLPPHPLLASGAVMNIHHLELFYHVARNGGISRAARAMPYGIQQPAISGQILQLEAEIGAKLFERTPFRLTPAGDELWAAVAPFFDGLERIPDRIARRLQPRLALGAAEFILSEHLPRIVDRIRAKADGFRLGLRSGYQQQLEAWLLEGQLDVAITPVDRKPNPALRHAKLVALPLVLAVPASSGHRDAKALLSDRLPANLPLISLPPTESAARLFQAELRRRKVDWPVEIEASSLSLLERYVENGYGAGVTVDRPGLALHRGLRLLPLAGFPPLELFALWSRTAGELASTAVAEIRAYARDFG</sequence>
<protein>
    <submittedName>
        <fullName evidence="6">HTH-type transcriptional activator CmpR</fullName>
    </submittedName>
</protein>
<keyword evidence="4" id="KW-0804">Transcription</keyword>
<dbReference type="EMBL" id="MLJW01000083">
    <property type="protein sequence ID" value="OIR01545.1"/>
    <property type="molecule type" value="Genomic_DNA"/>
</dbReference>
<reference evidence="6" key="1">
    <citation type="submission" date="2016-10" db="EMBL/GenBank/DDBJ databases">
        <title>Sequence of Gallionella enrichment culture.</title>
        <authorList>
            <person name="Poehlein A."/>
            <person name="Muehling M."/>
            <person name="Daniel R."/>
        </authorList>
    </citation>
    <scope>NUCLEOTIDE SEQUENCE</scope>
</reference>
<dbReference type="InterPro" id="IPR000847">
    <property type="entry name" value="LysR_HTH_N"/>
</dbReference>
<dbReference type="SUPFAM" id="SSF46785">
    <property type="entry name" value="Winged helix' DNA-binding domain"/>
    <property type="match status" value="1"/>
</dbReference>
<dbReference type="PANTHER" id="PTHR30346:SF28">
    <property type="entry name" value="HTH-TYPE TRANSCRIPTIONAL REGULATOR CYNR"/>
    <property type="match status" value="1"/>
</dbReference>
<keyword evidence="3" id="KW-0238">DNA-binding</keyword>
<dbReference type="InterPro" id="IPR036388">
    <property type="entry name" value="WH-like_DNA-bd_sf"/>
</dbReference>
<evidence type="ECO:0000256" key="2">
    <source>
        <dbReference type="ARBA" id="ARBA00023015"/>
    </source>
</evidence>
<name>A0A1J5RZF5_9ZZZZ</name>
<dbReference type="InterPro" id="IPR036390">
    <property type="entry name" value="WH_DNA-bd_sf"/>
</dbReference>
<dbReference type="Gene3D" id="3.40.190.290">
    <property type="match status" value="1"/>
</dbReference>
<evidence type="ECO:0000259" key="5">
    <source>
        <dbReference type="PROSITE" id="PS50931"/>
    </source>
</evidence>
<dbReference type="GO" id="GO:0003677">
    <property type="term" value="F:DNA binding"/>
    <property type="evidence" value="ECO:0007669"/>
    <property type="project" value="UniProtKB-KW"/>
</dbReference>
<feature type="domain" description="HTH lysR-type" evidence="5">
    <location>
        <begin position="29"/>
        <end position="88"/>
    </location>
</feature>
<dbReference type="Gene3D" id="1.10.10.10">
    <property type="entry name" value="Winged helix-like DNA-binding domain superfamily/Winged helix DNA-binding domain"/>
    <property type="match status" value="1"/>
</dbReference>
<proteinExistence type="inferred from homology"/>
<accession>A0A1J5RZF5</accession>
<dbReference type="PANTHER" id="PTHR30346">
    <property type="entry name" value="TRANSCRIPTIONAL DUAL REGULATOR HCAR-RELATED"/>
    <property type="match status" value="1"/>
</dbReference>
<dbReference type="PROSITE" id="PS50931">
    <property type="entry name" value="HTH_LYSR"/>
    <property type="match status" value="1"/>
</dbReference>
<dbReference type="AlphaFoldDB" id="A0A1J5RZF5"/>
<evidence type="ECO:0000256" key="1">
    <source>
        <dbReference type="ARBA" id="ARBA00009437"/>
    </source>
</evidence>
<gene>
    <name evidence="6" type="primary">cmpR_18</name>
    <name evidence="6" type="ORF">GALL_164470</name>
</gene>
<evidence type="ECO:0000256" key="3">
    <source>
        <dbReference type="ARBA" id="ARBA00023125"/>
    </source>
</evidence>
<keyword evidence="2" id="KW-0805">Transcription regulation</keyword>
<comment type="similarity">
    <text evidence="1">Belongs to the LysR transcriptional regulatory family.</text>
</comment>
<dbReference type="InterPro" id="IPR005119">
    <property type="entry name" value="LysR_subst-bd"/>
</dbReference>
<evidence type="ECO:0000256" key="4">
    <source>
        <dbReference type="ARBA" id="ARBA00023163"/>
    </source>
</evidence>
<evidence type="ECO:0000313" key="6">
    <source>
        <dbReference type="EMBL" id="OIR01545.1"/>
    </source>
</evidence>
<dbReference type="SUPFAM" id="SSF53850">
    <property type="entry name" value="Periplasmic binding protein-like II"/>
    <property type="match status" value="1"/>
</dbReference>